<evidence type="ECO:0000256" key="1">
    <source>
        <dbReference type="SAM" id="MobiDB-lite"/>
    </source>
</evidence>
<gene>
    <name evidence="2" type="ORF">FB192DRAFT_1379622</name>
</gene>
<dbReference type="InterPro" id="IPR036869">
    <property type="entry name" value="J_dom_sf"/>
</dbReference>
<comment type="caution">
    <text evidence="2">The sequence shown here is derived from an EMBL/GenBank/DDBJ whole genome shotgun (WGS) entry which is preliminary data.</text>
</comment>
<dbReference type="Proteomes" id="UP000469890">
    <property type="component" value="Unassembled WGS sequence"/>
</dbReference>
<evidence type="ECO:0000313" key="3">
    <source>
        <dbReference type="Proteomes" id="UP000469890"/>
    </source>
</evidence>
<dbReference type="AlphaFoldDB" id="A0A8H4F1K1"/>
<dbReference type="EMBL" id="JAAECE010000004">
    <property type="protein sequence ID" value="KAF1802742.1"/>
    <property type="molecule type" value="Genomic_DNA"/>
</dbReference>
<organism evidence="2 3">
    <name type="scientific">Mucor circinelloides f. lusitanicus</name>
    <name type="common">Mucor racemosus var. lusitanicus</name>
    <dbReference type="NCBI Taxonomy" id="29924"/>
    <lineage>
        <taxon>Eukaryota</taxon>
        <taxon>Fungi</taxon>
        <taxon>Fungi incertae sedis</taxon>
        <taxon>Mucoromycota</taxon>
        <taxon>Mucoromycotina</taxon>
        <taxon>Mucoromycetes</taxon>
        <taxon>Mucorales</taxon>
        <taxon>Mucorineae</taxon>
        <taxon>Mucoraceae</taxon>
        <taxon>Mucor</taxon>
    </lineage>
</organism>
<feature type="compositionally biased region" description="Polar residues" evidence="1">
    <location>
        <begin position="8"/>
        <end position="17"/>
    </location>
</feature>
<evidence type="ECO:0000313" key="2">
    <source>
        <dbReference type="EMBL" id="KAF1802742.1"/>
    </source>
</evidence>
<dbReference type="SUPFAM" id="SSF46565">
    <property type="entry name" value="Chaperone J-domain"/>
    <property type="match status" value="1"/>
</dbReference>
<proteinExistence type="predicted"/>
<feature type="region of interest" description="Disordered" evidence="1">
    <location>
        <begin position="1"/>
        <end position="22"/>
    </location>
</feature>
<dbReference type="Gene3D" id="1.10.287.110">
    <property type="entry name" value="DnaJ domain"/>
    <property type="match status" value="1"/>
</dbReference>
<name>A0A8H4F1K1_MUCCL</name>
<sequence>MSMFDPNAPSTSNTPTVPNAELNKSKAVAVMRAKTAEQRVESSEKLEKTDDNLRVLLAILDTLLWSGAQWKGVKMSKRINPKKCKVIYYMKAISKVHLDKQRMLASGIFAILNKAWDSFKNQNQL</sequence>
<accession>A0A8H4F1K1</accession>
<reference evidence="2 3" key="1">
    <citation type="submission" date="2019-09" db="EMBL/GenBank/DDBJ databases">
        <authorList>
            <consortium name="DOE Joint Genome Institute"/>
            <person name="Mondo S.J."/>
            <person name="Navarro-Mendoza M.I."/>
            <person name="Perez-Arques C."/>
            <person name="Panchal S."/>
            <person name="Nicolas F.E."/>
            <person name="Ganguly P."/>
            <person name="Pangilinan J."/>
            <person name="Grigoriev I."/>
            <person name="Heitman J."/>
            <person name="Sanya K."/>
            <person name="Garre V."/>
        </authorList>
    </citation>
    <scope>NUCLEOTIDE SEQUENCE [LARGE SCALE GENOMIC DNA]</scope>
    <source>
        <strain evidence="2 3">MU402</strain>
    </source>
</reference>
<protein>
    <submittedName>
        <fullName evidence="2">Uncharacterized protein</fullName>
    </submittedName>
</protein>